<keyword evidence="1" id="KW-0812">Transmembrane</keyword>
<accession>A0A653RFS9</accession>
<evidence type="ECO:0000313" key="3">
    <source>
        <dbReference type="Proteomes" id="UP000430202"/>
    </source>
</evidence>
<dbReference type="AlphaFoldDB" id="A0A653RFS9"/>
<keyword evidence="1" id="KW-0472">Membrane</keyword>
<dbReference type="RefSeq" id="WP_159302646.1">
    <property type="nucleotide sequence ID" value="NZ_LR733271.1"/>
</dbReference>
<dbReference type="Proteomes" id="UP000430202">
    <property type="component" value="Unassembled WGS sequence"/>
</dbReference>
<sequence length="105" mass="11822">MQSTFTFNSTTGQKQVSNNTKLKSITWNGVATYIPIVIYAVFLIVSLALALYGSLVFAGIFFIIGSLGLTALYIWNYMKDTDMEVSFQIDVDQTELERELYEEVA</sequence>
<gene>
    <name evidence="2" type="ORF">MARI151_20818</name>
</gene>
<name>A0A653RFS9_9FLAO</name>
<dbReference type="EMBL" id="CABWLR010000002">
    <property type="protein sequence ID" value="VXB52642.1"/>
    <property type="molecule type" value="Genomic_DNA"/>
</dbReference>
<organism evidence="2 3">
    <name type="scientific">Maribacter litoralis</name>
    <dbReference type="NCBI Taxonomy" id="2059726"/>
    <lineage>
        <taxon>Bacteria</taxon>
        <taxon>Pseudomonadati</taxon>
        <taxon>Bacteroidota</taxon>
        <taxon>Flavobacteriia</taxon>
        <taxon>Flavobacteriales</taxon>
        <taxon>Flavobacteriaceae</taxon>
        <taxon>Maribacter</taxon>
    </lineage>
</organism>
<protein>
    <submittedName>
        <fullName evidence="2">Uncharacterized protein</fullName>
    </submittedName>
</protein>
<evidence type="ECO:0000313" key="2">
    <source>
        <dbReference type="EMBL" id="VXB52642.1"/>
    </source>
</evidence>
<feature type="transmembrane region" description="Helical" evidence="1">
    <location>
        <begin position="55"/>
        <end position="75"/>
    </location>
</feature>
<reference evidence="2 3" key="1">
    <citation type="submission" date="2019-10" db="EMBL/GenBank/DDBJ databases">
        <authorList>
            <person name="Karimi E."/>
        </authorList>
    </citation>
    <scope>NUCLEOTIDE SEQUENCE [LARGE SCALE GENOMIC DNA]</scope>
    <source>
        <strain evidence="2">Maribacter sp. 151</strain>
    </source>
</reference>
<feature type="transmembrane region" description="Helical" evidence="1">
    <location>
        <begin position="30"/>
        <end position="49"/>
    </location>
</feature>
<proteinExistence type="predicted"/>
<evidence type="ECO:0000256" key="1">
    <source>
        <dbReference type="SAM" id="Phobius"/>
    </source>
</evidence>
<keyword evidence="1" id="KW-1133">Transmembrane helix</keyword>
<keyword evidence="3" id="KW-1185">Reference proteome</keyword>